<name>A0ABR0EIC9_ZASCE</name>
<organism evidence="2 3">
    <name type="scientific">Zasmidium cellare</name>
    <name type="common">Wine cellar mold</name>
    <name type="synonym">Racodium cellare</name>
    <dbReference type="NCBI Taxonomy" id="395010"/>
    <lineage>
        <taxon>Eukaryota</taxon>
        <taxon>Fungi</taxon>
        <taxon>Dikarya</taxon>
        <taxon>Ascomycota</taxon>
        <taxon>Pezizomycotina</taxon>
        <taxon>Dothideomycetes</taxon>
        <taxon>Dothideomycetidae</taxon>
        <taxon>Mycosphaerellales</taxon>
        <taxon>Mycosphaerellaceae</taxon>
        <taxon>Zasmidium</taxon>
    </lineage>
</organism>
<protein>
    <submittedName>
        <fullName evidence="2">Uncharacterized protein</fullName>
    </submittedName>
</protein>
<proteinExistence type="predicted"/>
<dbReference type="Proteomes" id="UP001305779">
    <property type="component" value="Unassembled WGS sequence"/>
</dbReference>
<evidence type="ECO:0000256" key="1">
    <source>
        <dbReference type="SAM" id="MobiDB-lite"/>
    </source>
</evidence>
<gene>
    <name evidence="2" type="ORF">PRZ48_006764</name>
</gene>
<sequence>MASAIVPSVFRIESIEPFLTPTLQSSMGISASAGTTLMNKLLQIMLLLQSISVACLAAPTEFDPDEVSPIYSPDKQRRAEFDPDEVSPIYSPDKQKRAEFDPDEVSPIYSPDK</sequence>
<comment type="caution">
    <text evidence="2">The sequence shown here is derived from an EMBL/GenBank/DDBJ whole genome shotgun (WGS) entry which is preliminary data.</text>
</comment>
<feature type="region of interest" description="Disordered" evidence="1">
    <location>
        <begin position="63"/>
        <end position="113"/>
    </location>
</feature>
<dbReference type="EMBL" id="JAXOVC010000005">
    <property type="protein sequence ID" value="KAK4500958.1"/>
    <property type="molecule type" value="Genomic_DNA"/>
</dbReference>
<accession>A0ABR0EIC9</accession>
<evidence type="ECO:0000313" key="2">
    <source>
        <dbReference type="EMBL" id="KAK4500958.1"/>
    </source>
</evidence>
<keyword evidence="3" id="KW-1185">Reference proteome</keyword>
<reference evidence="2 3" key="1">
    <citation type="journal article" date="2023" name="G3 (Bethesda)">
        <title>A chromosome-level genome assembly of Zasmidium syzygii isolated from banana leaves.</title>
        <authorList>
            <person name="van Westerhoven A.C."/>
            <person name="Mehrabi R."/>
            <person name="Talebi R."/>
            <person name="Steentjes M.B.F."/>
            <person name="Corcolon B."/>
            <person name="Chong P.A."/>
            <person name="Kema G.H.J."/>
            <person name="Seidl M.F."/>
        </authorList>
    </citation>
    <scope>NUCLEOTIDE SEQUENCE [LARGE SCALE GENOMIC DNA]</scope>
    <source>
        <strain evidence="2 3">P124</strain>
    </source>
</reference>
<evidence type="ECO:0000313" key="3">
    <source>
        <dbReference type="Proteomes" id="UP001305779"/>
    </source>
</evidence>